<evidence type="ECO:0000256" key="1">
    <source>
        <dbReference type="ARBA" id="ARBA00006088"/>
    </source>
</evidence>
<keyword evidence="4" id="KW-0378">Hydrolase</keyword>
<comment type="similarity">
    <text evidence="1">In the N-terminal section; belongs to the N-acetylmuramoyl-L-alanine amidase 2 family.</text>
</comment>
<dbReference type="RefSeq" id="WP_047529692.1">
    <property type="nucleotide sequence ID" value="NZ_CCEH01000004.1"/>
</dbReference>
<keyword evidence="2" id="KW-1133">Transmembrane helix</keyword>
<dbReference type="Pfam" id="PF01832">
    <property type="entry name" value="Glucosaminidase"/>
    <property type="match status" value="1"/>
</dbReference>
<feature type="transmembrane region" description="Helical" evidence="2">
    <location>
        <begin position="7"/>
        <end position="27"/>
    </location>
</feature>
<sequence>MKKKFKLRISTLLLMIILVVFAVLLIVNETSLFKNDVNYSFDQAVSMQQGKGIVQTKEDHGKFVKADSNEIAKAMTISHKDSDMKYMDITERVPMSDSEVNQLLKGKGILENRGKVFLEAQDKYEVNVIYLVSHALVETGNGKSELAQGIKVGKKRYYNFFGIGAFDSSAVRSGKSYAEKEQWTSPDKAILGGAKFIRNEYFENNQLNLYQMRWNPENPAQHQYASDIYWADKIAKLMDKSYKEFGIKKDEIRQTYYK</sequence>
<dbReference type="Proteomes" id="UP000044616">
    <property type="component" value="Unassembled WGS sequence"/>
</dbReference>
<organism evidence="4 5">
    <name type="scientific">Staphylococcus schweitzeri</name>
    <dbReference type="NCBI Taxonomy" id="1654388"/>
    <lineage>
        <taxon>Bacteria</taxon>
        <taxon>Bacillati</taxon>
        <taxon>Bacillota</taxon>
        <taxon>Bacilli</taxon>
        <taxon>Bacillales</taxon>
        <taxon>Staphylococcaceae</taxon>
        <taxon>Staphylococcus</taxon>
    </lineage>
</organism>
<accession>A0A077VLN9</accession>
<protein>
    <submittedName>
        <fullName evidence="4">Autolysin E</fullName>
        <ecNumber evidence="4">3.5.1.28</ecNumber>
    </submittedName>
</protein>
<keyword evidence="2" id="KW-0812">Transmembrane</keyword>
<dbReference type="GO" id="GO:0004040">
    <property type="term" value="F:amidase activity"/>
    <property type="evidence" value="ECO:0007669"/>
    <property type="project" value="InterPro"/>
</dbReference>
<keyword evidence="2" id="KW-0472">Membrane</keyword>
<gene>
    <name evidence="4" type="primary">atl_1</name>
    <name evidence="4" type="ORF">ERS140147_00692</name>
</gene>
<evidence type="ECO:0000256" key="2">
    <source>
        <dbReference type="SAM" id="Phobius"/>
    </source>
</evidence>
<dbReference type="EC" id="3.5.1.28" evidence="4"/>
<dbReference type="EMBL" id="CCEH01000004">
    <property type="protein sequence ID" value="CDR27587.1"/>
    <property type="molecule type" value="Genomic_DNA"/>
</dbReference>
<dbReference type="Gene3D" id="1.10.530.10">
    <property type="match status" value="1"/>
</dbReference>
<dbReference type="InterPro" id="IPR002901">
    <property type="entry name" value="MGlyc_endo_b_GlcNAc-like_dom"/>
</dbReference>
<evidence type="ECO:0000259" key="3">
    <source>
        <dbReference type="SMART" id="SM00047"/>
    </source>
</evidence>
<evidence type="ECO:0000313" key="4">
    <source>
        <dbReference type="EMBL" id="CDR27587.1"/>
    </source>
</evidence>
<dbReference type="GO" id="GO:0008745">
    <property type="term" value="F:N-acetylmuramoyl-L-alanine amidase activity"/>
    <property type="evidence" value="ECO:0007669"/>
    <property type="project" value="UniProtKB-EC"/>
</dbReference>
<dbReference type="AlphaFoldDB" id="A0A077VLN9"/>
<feature type="domain" description="Mannosyl-glycoprotein endo-beta-N-acetylglucosamidase-like" evidence="3">
    <location>
        <begin position="102"/>
        <end position="246"/>
    </location>
</feature>
<name>A0A077VLN9_9STAP</name>
<reference evidence="4 5" key="1">
    <citation type="submission" date="2014-05" db="EMBL/GenBank/DDBJ databases">
        <authorList>
            <person name="Aslett A.Martin."/>
            <person name="De Silva Nishadi"/>
        </authorList>
    </citation>
    <scope>NUCLEOTIDE SEQUENCE [LARGE SCALE GENOMIC DNA]</scope>
</reference>
<evidence type="ECO:0000313" key="5">
    <source>
        <dbReference type="Proteomes" id="UP000044616"/>
    </source>
</evidence>
<proteinExistence type="inferred from homology"/>
<dbReference type="SMART" id="SM00047">
    <property type="entry name" value="LYZ2"/>
    <property type="match status" value="1"/>
</dbReference>